<dbReference type="OrthoDB" id="5625447at2"/>
<accession>Q0A9H7</accession>
<sequence length="93" mass="10691">MLTIDDCRELAELTEEEIDAICEHEHCSEMLAIELGNYLVHSPEGCPRIRRMILDDIEHAEARGDTRHVVKLKLTLKHFCETHPEAVDKALDQ</sequence>
<organism evidence="1 2">
    <name type="scientific">Alkalilimnicola ehrlichii (strain ATCC BAA-1101 / DSM 17681 / MLHE-1)</name>
    <dbReference type="NCBI Taxonomy" id="187272"/>
    <lineage>
        <taxon>Bacteria</taxon>
        <taxon>Pseudomonadati</taxon>
        <taxon>Pseudomonadota</taxon>
        <taxon>Gammaproteobacteria</taxon>
        <taxon>Chromatiales</taxon>
        <taxon>Ectothiorhodospiraceae</taxon>
        <taxon>Alkalilimnicola</taxon>
    </lineage>
</organism>
<gene>
    <name evidence="1" type="ordered locus">Mlg_1161</name>
</gene>
<evidence type="ECO:0000313" key="1">
    <source>
        <dbReference type="EMBL" id="ABI56510.1"/>
    </source>
</evidence>
<evidence type="ECO:0000313" key="2">
    <source>
        <dbReference type="Proteomes" id="UP000001962"/>
    </source>
</evidence>
<dbReference type="eggNOG" id="ENOG503351I">
    <property type="taxonomic scope" value="Bacteria"/>
</dbReference>
<protein>
    <submittedName>
        <fullName evidence="1">Uncharacterized protein</fullName>
    </submittedName>
</protein>
<dbReference type="AlphaFoldDB" id="Q0A9H7"/>
<keyword evidence="2" id="KW-1185">Reference proteome</keyword>
<dbReference type="Proteomes" id="UP000001962">
    <property type="component" value="Chromosome"/>
</dbReference>
<name>Q0A9H7_ALKEH</name>
<dbReference type="KEGG" id="aeh:Mlg_1161"/>
<dbReference type="EMBL" id="CP000453">
    <property type="protein sequence ID" value="ABI56510.1"/>
    <property type="molecule type" value="Genomic_DNA"/>
</dbReference>
<proteinExistence type="predicted"/>
<reference evidence="2" key="1">
    <citation type="submission" date="2006-08" db="EMBL/GenBank/DDBJ databases">
        <title>Complete sequence of Alkalilimnicola ehrilichei MLHE-1.</title>
        <authorList>
            <person name="Copeland A."/>
            <person name="Lucas S."/>
            <person name="Lapidus A."/>
            <person name="Barry K."/>
            <person name="Detter J.C."/>
            <person name="Glavina del Rio T."/>
            <person name="Hammon N."/>
            <person name="Israni S."/>
            <person name="Dalin E."/>
            <person name="Tice H."/>
            <person name="Pitluck S."/>
            <person name="Sims D."/>
            <person name="Brettin T."/>
            <person name="Bruce D."/>
            <person name="Han C."/>
            <person name="Tapia R."/>
            <person name="Gilna P."/>
            <person name="Schmutz J."/>
            <person name="Larimer F."/>
            <person name="Land M."/>
            <person name="Hauser L."/>
            <person name="Kyrpides N."/>
            <person name="Mikhailova N."/>
            <person name="Oremland R.S."/>
            <person name="Hoeft S.E."/>
            <person name="Switzer-Blum J."/>
            <person name="Kulp T."/>
            <person name="King G."/>
            <person name="Tabita R."/>
            <person name="Witte B."/>
            <person name="Santini J.M."/>
            <person name="Basu P."/>
            <person name="Hollibaugh J.T."/>
            <person name="Xie G."/>
            <person name="Stolz J.F."/>
            <person name="Richardson P."/>
        </authorList>
    </citation>
    <scope>NUCLEOTIDE SEQUENCE [LARGE SCALE GENOMIC DNA]</scope>
    <source>
        <strain evidence="2">ATCC BAA-1101 / DSM 17681 / MLHE-1</strain>
    </source>
</reference>
<dbReference type="HOGENOM" id="CLU_186847_0_0_6"/>
<dbReference type="RefSeq" id="WP_011628905.1">
    <property type="nucleotide sequence ID" value="NC_008340.1"/>
</dbReference>